<dbReference type="CDD" id="cd18315">
    <property type="entry name" value="BTB_POZ_BAB-like"/>
    <property type="match status" value="1"/>
</dbReference>
<dbReference type="Proteomes" id="UP001148838">
    <property type="component" value="Unassembled WGS sequence"/>
</dbReference>
<dbReference type="PROSITE" id="PS50097">
    <property type="entry name" value="BTB"/>
    <property type="match status" value="1"/>
</dbReference>
<sequence>MSCPSQTSGFNVPNYVRLKMNVILDDTEHDSNLIKSVASFFEKEDYLDVMFICKGGKKVKAHKLVLSAVSPFLKALFSEWNENQEIVLMVPDIDHNILKLVFVFMYEGTMKLSPSEFVEFKAILKMLKIKFPGAIVDERPVQAPPNRLPPLLKLNPLNKIHLERQTNVAGKKGGDTSVVNDSSSSEVNQPFSTMQDSLIPDRRPKDPDADPLDVPDFYFVPTSTAGAATSASITHATDALNSSGLLMNQEKEKGGSVRLSIVMQKKPTMDGDAMCFALMPCFELVQ</sequence>
<gene>
    <name evidence="3" type="ORF">ANN_08424</name>
</gene>
<evidence type="ECO:0000313" key="3">
    <source>
        <dbReference type="EMBL" id="KAJ4440285.1"/>
    </source>
</evidence>
<dbReference type="SMART" id="SM00225">
    <property type="entry name" value="BTB"/>
    <property type="match status" value="1"/>
</dbReference>
<accession>A0ABQ8T2Y3</accession>
<evidence type="ECO:0000259" key="2">
    <source>
        <dbReference type="PROSITE" id="PS50097"/>
    </source>
</evidence>
<feature type="region of interest" description="Disordered" evidence="1">
    <location>
        <begin position="169"/>
        <end position="207"/>
    </location>
</feature>
<feature type="domain" description="BTB" evidence="2">
    <location>
        <begin position="47"/>
        <end position="114"/>
    </location>
</feature>
<dbReference type="EMBL" id="JAJSOF020000017">
    <property type="protein sequence ID" value="KAJ4440285.1"/>
    <property type="molecule type" value="Genomic_DNA"/>
</dbReference>
<dbReference type="Gene3D" id="3.30.710.10">
    <property type="entry name" value="Potassium Channel Kv1.1, Chain A"/>
    <property type="match status" value="1"/>
</dbReference>
<organism evidence="3 4">
    <name type="scientific">Periplaneta americana</name>
    <name type="common">American cockroach</name>
    <name type="synonym">Blatta americana</name>
    <dbReference type="NCBI Taxonomy" id="6978"/>
    <lineage>
        <taxon>Eukaryota</taxon>
        <taxon>Metazoa</taxon>
        <taxon>Ecdysozoa</taxon>
        <taxon>Arthropoda</taxon>
        <taxon>Hexapoda</taxon>
        <taxon>Insecta</taxon>
        <taxon>Pterygota</taxon>
        <taxon>Neoptera</taxon>
        <taxon>Polyneoptera</taxon>
        <taxon>Dictyoptera</taxon>
        <taxon>Blattodea</taxon>
        <taxon>Blattoidea</taxon>
        <taxon>Blattidae</taxon>
        <taxon>Blattinae</taxon>
        <taxon>Periplaneta</taxon>
    </lineage>
</organism>
<protein>
    <recommendedName>
        <fullName evidence="2">BTB domain-containing protein</fullName>
    </recommendedName>
</protein>
<name>A0ABQ8T2Y3_PERAM</name>
<dbReference type="PANTHER" id="PTHR24413">
    <property type="entry name" value="SPECKLE-TYPE POZ PROTEIN"/>
    <property type="match status" value="1"/>
</dbReference>
<keyword evidence="4" id="KW-1185">Reference proteome</keyword>
<reference evidence="3 4" key="1">
    <citation type="journal article" date="2022" name="Allergy">
        <title>Genome assembly and annotation of Periplaneta americana reveal a comprehensive cockroach allergen profile.</title>
        <authorList>
            <person name="Wang L."/>
            <person name="Xiong Q."/>
            <person name="Saelim N."/>
            <person name="Wang L."/>
            <person name="Nong W."/>
            <person name="Wan A.T."/>
            <person name="Shi M."/>
            <person name="Liu X."/>
            <person name="Cao Q."/>
            <person name="Hui J.H.L."/>
            <person name="Sookrung N."/>
            <person name="Leung T.F."/>
            <person name="Tungtrongchitr A."/>
            <person name="Tsui S.K.W."/>
        </authorList>
    </citation>
    <scope>NUCLEOTIDE SEQUENCE [LARGE SCALE GENOMIC DNA]</scope>
    <source>
        <strain evidence="3">PWHHKU_190912</strain>
    </source>
</reference>
<dbReference type="Pfam" id="PF00651">
    <property type="entry name" value="BTB"/>
    <property type="match status" value="1"/>
</dbReference>
<feature type="compositionally biased region" description="Low complexity" evidence="1">
    <location>
        <begin position="177"/>
        <end position="188"/>
    </location>
</feature>
<comment type="caution">
    <text evidence="3">The sequence shown here is derived from an EMBL/GenBank/DDBJ whole genome shotgun (WGS) entry which is preliminary data.</text>
</comment>
<evidence type="ECO:0000256" key="1">
    <source>
        <dbReference type="SAM" id="MobiDB-lite"/>
    </source>
</evidence>
<evidence type="ECO:0000313" key="4">
    <source>
        <dbReference type="Proteomes" id="UP001148838"/>
    </source>
</evidence>
<dbReference type="InterPro" id="IPR000210">
    <property type="entry name" value="BTB/POZ_dom"/>
</dbReference>
<proteinExistence type="predicted"/>
<dbReference type="InterPro" id="IPR011333">
    <property type="entry name" value="SKP1/BTB/POZ_sf"/>
</dbReference>
<dbReference type="SUPFAM" id="SSF54695">
    <property type="entry name" value="POZ domain"/>
    <property type="match status" value="1"/>
</dbReference>